<feature type="transmembrane region" description="Helical" evidence="1">
    <location>
        <begin position="153"/>
        <end position="175"/>
    </location>
</feature>
<name>A0A1M6VI20_9BACT</name>
<feature type="transmembrane region" description="Helical" evidence="1">
    <location>
        <begin position="234"/>
        <end position="252"/>
    </location>
</feature>
<dbReference type="Proteomes" id="UP000185812">
    <property type="component" value="Unassembled WGS sequence"/>
</dbReference>
<evidence type="ECO:0000313" key="2">
    <source>
        <dbReference type="EMBL" id="SHK80906.1"/>
    </source>
</evidence>
<keyword evidence="3" id="KW-1185">Reference proteome</keyword>
<evidence type="ECO:0000313" key="3">
    <source>
        <dbReference type="Proteomes" id="UP000185812"/>
    </source>
</evidence>
<dbReference type="AlphaFoldDB" id="A0A1M6VI20"/>
<dbReference type="PANTHER" id="PTHR30188">
    <property type="entry name" value="ABC TRANSPORTER PERMEASE PROTEIN-RELATED"/>
    <property type="match status" value="1"/>
</dbReference>
<accession>A0A1M6VI20</accession>
<dbReference type="OrthoDB" id="9810518at2"/>
<dbReference type="GO" id="GO:0005548">
    <property type="term" value="F:phospholipid transporter activity"/>
    <property type="evidence" value="ECO:0007669"/>
    <property type="project" value="TreeGrafter"/>
</dbReference>
<evidence type="ECO:0000256" key="1">
    <source>
        <dbReference type="SAM" id="Phobius"/>
    </source>
</evidence>
<dbReference type="InterPro" id="IPR030802">
    <property type="entry name" value="Permease_MalE"/>
</dbReference>
<proteinExistence type="predicted"/>
<organism evidence="2 3">
    <name type="scientific">Rhodothermus profundi</name>
    <dbReference type="NCBI Taxonomy" id="633813"/>
    <lineage>
        <taxon>Bacteria</taxon>
        <taxon>Pseudomonadati</taxon>
        <taxon>Rhodothermota</taxon>
        <taxon>Rhodothermia</taxon>
        <taxon>Rhodothermales</taxon>
        <taxon>Rhodothermaceae</taxon>
        <taxon>Rhodothermus</taxon>
    </lineage>
</organism>
<keyword evidence="1" id="KW-1133">Transmembrane helix</keyword>
<dbReference type="GO" id="GO:0043190">
    <property type="term" value="C:ATP-binding cassette (ABC) transporter complex"/>
    <property type="evidence" value="ECO:0007669"/>
    <property type="project" value="InterPro"/>
</dbReference>
<feature type="transmembrane region" description="Helical" evidence="1">
    <location>
        <begin position="83"/>
        <end position="105"/>
    </location>
</feature>
<keyword evidence="1" id="KW-0472">Membrane</keyword>
<dbReference type="STRING" id="633813.SAMN04488087_2037"/>
<reference evidence="3" key="1">
    <citation type="submission" date="2016-11" db="EMBL/GenBank/DDBJ databases">
        <authorList>
            <person name="Varghese N."/>
            <person name="Submissions S."/>
        </authorList>
    </citation>
    <scope>NUCLEOTIDE SEQUENCE [LARGE SCALE GENOMIC DNA]</scope>
    <source>
        <strain evidence="3">DSM 22212</strain>
    </source>
</reference>
<feature type="transmembrane region" description="Helical" evidence="1">
    <location>
        <begin position="12"/>
        <end position="30"/>
    </location>
</feature>
<dbReference type="RefSeq" id="WP_072715865.1">
    <property type="nucleotide sequence ID" value="NZ_FRAU01000006.1"/>
</dbReference>
<keyword evidence="1" id="KW-0812">Transmembrane</keyword>
<gene>
    <name evidence="2" type="ORF">SAMN04488087_2037</name>
</gene>
<sequence>MQKSLSQFLLPFRALGQYTLLLVHAFSALGEFKTYRKNLFDQMVRIGVDSIPIVAMAAAFSGAVMTVQTAYQLVSPFIPKSVIGAVVAPSMILELAVVVTGFILAGRVGARIAAELGTMRVTEQIDALEAMGLNSVSYLVVPRVLAGMIMVPVLYVIASFIGIASGILVANLGGFLSTGEFLQGARQFFKPFDPIFGVIKAFVFGFVITSISCYKGYFTQGGAEGVGRSTTQAAVLSCVYILVADLVLAVLLL</sequence>
<dbReference type="PANTHER" id="PTHR30188:SF4">
    <property type="entry name" value="PROTEIN TRIGALACTOSYLDIACYLGLYCEROL 1, CHLOROPLASTIC"/>
    <property type="match status" value="1"/>
</dbReference>
<dbReference type="Pfam" id="PF02405">
    <property type="entry name" value="MlaE"/>
    <property type="match status" value="1"/>
</dbReference>
<feature type="transmembrane region" description="Helical" evidence="1">
    <location>
        <begin position="195"/>
        <end position="214"/>
    </location>
</feature>
<feature type="transmembrane region" description="Helical" evidence="1">
    <location>
        <begin position="51"/>
        <end position="71"/>
    </location>
</feature>
<dbReference type="EMBL" id="FRAU01000006">
    <property type="protein sequence ID" value="SHK80906.1"/>
    <property type="molecule type" value="Genomic_DNA"/>
</dbReference>
<protein>
    <submittedName>
        <fullName evidence="2">Phospholipid/cholesterol/gamma-HCH transport system permease protein</fullName>
    </submittedName>
</protein>